<keyword evidence="2" id="KW-1185">Reference proteome</keyword>
<protein>
    <submittedName>
        <fullName evidence="1">Uncharacterized protein</fullName>
    </submittedName>
</protein>
<dbReference type="AlphaFoldDB" id="A0AA39A931"/>
<proteinExistence type="predicted"/>
<name>A0AA39A931_VITRO</name>
<reference evidence="1 2" key="1">
    <citation type="journal article" date="2023" name="BMC Biotechnol.">
        <title>Vitis rotundifolia cv Carlos genome sequencing.</title>
        <authorList>
            <person name="Huff M."/>
            <person name="Hulse-Kemp A."/>
            <person name="Scheffler B."/>
            <person name="Youngblood R."/>
            <person name="Simpson S."/>
            <person name="Babiker E."/>
            <person name="Staton M."/>
        </authorList>
    </citation>
    <scope>NUCLEOTIDE SEQUENCE [LARGE SCALE GENOMIC DNA]</scope>
    <source>
        <tissue evidence="1">Leaf</tissue>
    </source>
</reference>
<accession>A0AA39A931</accession>
<sequence>MAAKAITGFGSERAEAKGPVWDVAVDGIAARGGQAEALGPSTATSSALIQHHLHSLLHHWHHHLNSTVTATATATATADVPSCIPTCLLYLKIEANKQKQN</sequence>
<organism evidence="1 2">
    <name type="scientific">Vitis rotundifolia</name>
    <name type="common">Muscadine grape</name>
    <dbReference type="NCBI Taxonomy" id="103349"/>
    <lineage>
        <taxon>Eukaryota</taxon>
        <taxon>Viridiplantae</taxon>
        <taxon>Streptophyta</taxon>
        <taxon>Embryophyta</taxon>
        <taxon>Tracheophyta</taxon>
        <taxon>Spermatophyta</taxon>
        <taxon>Magnoliopsida</taxon>
        <taxon>eudicotyledons</taxon>
        <taxon>Gunneridae</taxon>
        <taxon>Pentapetalae</taxon>
        <taxon>rosids</taxon>
        <taxon>Vitales</taxon>
        <taxon>Vitaceae</taxon>
        <taxon>Viteae</taxon>
        <taxon>Vitis</taxon>
    </lineage>
</organism>
<gene>
    <name evidence="1" type="ORF">PVL29_004877</name>
</gene>
<evidence type="ECO:0000313" key="2">
    <source>
        <dbReference type="Proteomes" id="UP001168098"/>
    </source>
</evidence>
<comment type="caution">
    <text evidence="1">The sequence shown here is derived from an EMBL/GenBank/DDBJ whole genome shotgun (WGS) entry which is preliminary data.</text>
</comment>
<dbReference type="EMBL" id="JARBHA010000004">
    <property type="protein sequence ID" value="KAJ9703260.1"/>
    <property type="molecule type" value="Genomic_DNA"/>
</dbReference>
<evidence type="ECO:0000313" key="1">
    <source>
        <dbReference type="EMBL" id="KAJ9703260.1"/>
    </source>
</evidence>
<dbReference type="Proteomes" id="UP001168098">
    <property type="component" value="Unassembled WGS sequence"/>
</dbReference>